<evidence type="ECO:0000256" key="1">
    <source>
        <dbReference type="SAM" id="MobiDB-lite"/>
    </source>
</evidence>
<organism evidence="2 3">
    <name type="scientific">Williamsia phyllosphaerae</name>
    <dbReference type="NCBI Taxonomy" id="885042"/>
    <lineage>
        <taxon>Bacteria</taxon>
        <taxon>Bacillati</taxon>
        <taxon>Actinomycetota</taxon>
        <taxon>Actinomycetes</taxon>
        <taxon>Mycobacteriales</taxon>
        <taxon>Nocardiaceae</taxon>
        <taxon>Williamsia</taxon>
    </lineage>
</organism>
<evidence type="ECO:0000313" key="2">
    <source>
        <dbReference type="EMBL" id="GGF38129.1"/>
    </source>
</evidence>
<sequence length="81" mass="8475">MGIDGPTGFSDGTGPEICGGEIVRLTPGTATAVMGIAEVAPIPITATRPTRVTSARRPRPDDEDRGDGRAVITRERGSTRR</sequence>
<feature type="compositionally biased region" description="Basic and acidic residues" evidence="1">
    <location>
        <begin position="58"/>
        <end position="81"/>
    </location>
</feature>
<dbReference type="EMBL" id="BMCS01000002">
    <property type="protein sequence ID" value="GGF38129.1"/>
    <property type="molecule type" value="Genomic_DNA"/>
</dbReference>
<reference evidence="3" key="1">
    <citation type="journal article" date="2019" name="Int. J. Syst. Evol. Microbiol.">
        <title>The Global Catalogue of Microorganisms (GCM) 10K type strain sequencing project: providing services to taxonomists for standard genome sequencing and annotation.</title>
        <authorList>
            <consortium name="The Broad Institute Genomics Platform"/>
            <consortium name="The Broad Institute Genome Sequencing Center for Infectious Disease"/>
            <person name="Wu L."/>
            <person name="Ma J."/>
        </authorList>
    </citation>
    <scope>NUCLEOTIDE SEQUENCE [LARGE SCALE GENOMIC DNA]</scope>
    <source>
        <strain evidence="3">CCM 7855</strain>
    </source>
</reference>
<feature type="region of interest" description="Disordered" evidence="1">
    <location>
        <begin position="44"/>
        <end position="81"/>
    </location>
</feature>
<evidence type="ECO:0000313" key="3">
    <source>
        <dbReference type="Proteomes" id="UP000632454"/>
    </source>
</evidence>
<name>A0ABQ1V5T6_9NOCA</name>
<gene>
    <name evidence="2" type="ORF">GCM10007298_37330</name>
</gene>
<keyword evidence="3" id="KW-1185">Reference proteome</keyword>
<accession>A0ABQ1V5T6</accession>
<proteinExistence type="predicted"/>
<protein>
    <submittedName>
        <fullName evidence="2">Uncharacterized protein</fullName>
    </submittedName>
</protein>
<dbReference type="Proteomes" id="UP000632454">
    <property type="component" value="Unassembled WGS sequence"/>
</dbReference>
<comment type="caution">
    <text evidence="2">The sequence shown here is derived from an EMBL/GenBank/DDBJ whole genome shotgun (WGS) entry which is preliminary data.</text>
</comment>